<dbReference type="EMBL" id="CACSIP010000075">
    <property type="protein sequence ID" value="CAA0137390.1"/>
    <property type="molecule type" value="Genomic_DNA"/>
</dbReference>
<dbReference type="RefSeq" id="WP_234897791.1">
    <property type="nucleotide sequence ID" value="NZ_CACSIP010000075.1"/>
</dbReference>
<dbReference type="EC" id="2.4.1.-" evidence="2"/>
<keyword evidence="2" id="KW-0808">Transferase</keyword>
<evidence type="ECO:0000256" key="1">
    <source>
        <dbReference type="SAM" id="Phobius"/>
    </source>
</evidence>
<dbReference type="PANTHER" id="PTHR43646">
    <property type="entry name" value="GLYCOSYLTRANSFERASE"/>
    <property type="match status" value="1"/>
</dbReference>
<reference evidence="2 3" key="1">
    <citation type="submission" date="2019-11" db="EMBL/GenBank/DDBJ databases">
        <authorList>
            <person name="Holert J."/>
        </authorList>
    </citation>
    <scope>NUCLEOTIDE SEQUENCE [LARGE SCALE GENOMIC DNA]</scope>
    <source>
        <strain evidence="2">BC8_1</strain>
    </source>
</reference>
<keyword evidence="1" id="KW-1133">Transmembrane helix</keyword>
<organism evidence="2 3">
    <name type="scientific">Mycolicibacterium vanbaalenii</name>
    <name type="common">Mycobacterium vanbaalenii</name>
    <dbReference type="NCBI Taxonomy" id="110539"/>
    <lineage>
        <taxon>Bacteria</taxon>
        <taxon>Bacillati</taxon>
        <taxon>Actinomycetota</taxon>
        <taxon>Actinomycetes</taxon>
        <taxon>Mycobacteriales</taxon>
        <taxon>Mycobacteriaceae</taxon>
        <taxon>Mycolicibacterium</taxon>
    </lineage>
</organism>
<dbReference type="PANTHER" id="PTHR43646:SF3">
    <property type="entry name" value="SLR1566 PROTEIN"/>
    <property type="match status" value="1"/>
</dbReference>
<evidence type="ECO:0000313" key="2">
    <source>
        <dbReference type="EMBL" id="CAA0137390.1"/>
    </source>
</evidence>
<gene>
    <name evidence="2" type="primary">crtQ</name>
    <name evidence="2" type="ORF">AELLOGFF_02207</name>
</gene>
<dbReference type="CDD" id="cd00761">
    <property type="entry name" value="Glyco_tranf_GTA_type"/>
    <property type="match status" value="1"/>
</dbReference>
<keyword evidence="1" id="KW-0812">Transmembrane</keyword>
<dbReference type="PROSITE" id="PS51257">
    <property type="entry name" value="PROKAR_LIPOPROTEIN"/>
    <property type="match status" value="1"/>
</dbReference>
<feature type="transmembrane region" description="Helical" evidence="1">
    <location>
        <begin position="344"/>
        <end position="363"/>
    </location>
</feature>
<feature type="transmembrane region" description="Helical" evidence="1">
    <location>
        <begin position="12"/>
        <end position="30"/>
    </location>
</feature>
<proteinExistence type="predicted"/>
<dbReference type="SUPFAM" id="SSF53448">
    <property type="entry name" value="Nucleotide-diphospho-sugar transferases"/>
    <property type="match status" value="1"/>
</dbReference>
<keyword evidence="2" id="KW-0328">Glycosyltransferase</keyword>
<accession>A0A5S9RB06</accession>
<keyword evidence="3" id="KW-1185">Reference proteome</keyword>
<dbReference type="Pfam" id="PF13641">
    <property type="entry name" value="Glyco_tranf_2_3"/>
    <property type="match status" value="1"/>
</dbReference>
<sequence>MPDARSNKIVRVVVATGSAFSCLGAAHAVLNLRMLRRPPAVPSQVNRAVSVLVPARDEAHRIGPTVRSLLGQRGLADVEILILDDGSSDGTADVVRDVAAGDPRLTVLTGTAPPPGWLGKPHACAQLTAAARGEILVFTDSDVVLAPDAVAAAASLLRGPEALALVSAWPRQIASGALGRLVQPLLAWSWLTTLPLAIAERSGRPSMAVANGQFMLVDRAALERAGGWQAVSGEVLDDISLARAVRAAGGRTGVADGSALATCRMYDTGAELSEGYRKSLWAAFGSPAGAVAVGAALSVIYVLPAVAAVTGSPTGALGYAAGVAGRVSARRWCSPTEGTAILDAAAHPLSIVTLLVLLASSWIGRVRGTLRWKGRAL</sequence>
<dbReference type="Gene3D" id="3.90.550.10">
    <property type="entry name" value="Spore Coat Polysaccharide Biosynthesis Protein SpsA, Chain A"/>
    <property type="match status" value="1"/>
</dbReference>
<dbReference type="InterPro" id="IPR029044">
    <property type="entry name" value="Nucleotide-diphossugar_trans"/>
</dbReference>
<name>A0A5S9RB06_MYCVN</name>
<dbReference type="Proteomes" id="UP000430146">
    <property type="component" value="Unassembled WGS sequence"/>
</dbReference>
<protein>
    <submittedName>
        <fullName evidence="2">4,4'-diaponeurosporenoate glycosyltransferase</fullName>
        <ecNumber evidence="2">2.4.1.-</ecNumber>
    </submittedName>
</protein>
<evidence type="ECO:0000313" key="3">
    <source>
        <dbReference type="Proteomes" id="UP000430146"/>
    </source>
</evidence>
<dbReference type="GO" id="GO:0016757">
    <property type="term" value="F:glycosyltransferase activity"/>
    <property type="evidence" value="ECO:0007669"/>
    <property type="project" value="UniProtKB-KW"/>
</dbReference>
<dbReference type="AlphaFoldDB" id="A0A5S9RB06"/>
<feature type="transmembrane region" description="Helical" evidence="1">
    <location>
        <begin position="280"/>
        <end position="303"/>
    </location>
</feature>
<keyword evidence="1" id="KW-0472">Membrane</keyword>